<feature type="region of interest" description="Disordered" evidence="1">
    <location>
        <begin position="954"/>
        <end position="1050"/>
    </location>
</feature>
<protein>
    <submittedName>
        <fullName evidence="2">Uncharacterized protein</fullName>
    </submittedName>
</protein>
<feature type="compositionally biased region" description="Polar residues" evidence="1">
    <location>
        <begin position="1006"/>
        <end position="1026"/>
    </location>
</feature>
<feature type="region of interest" description="Disordered" evidence="1">
    <location>
        <begin position="1"/>
        <end position="244"/>
    </location>
</feature>
<comment type="caution">
    <text evidence="2">The sequence shown here is derived from an EMBL/GenBank/DDBJ whole genome shotgun (WGS) entry which is preliminary data.</text>
</comment>
<feature type="compositionally biased region" description="Basic residues" evidence="1">
    <location>
        <begin position="1"/>
        <end position="15"/>
    </location>
</feature>
<feature type="compositionally biased region" description="Basic and acidic residues" evidence="1">
    <location>
        <begin position="16"/>
        <end position="53"/>
    </location>
</feature>
<gene>
    <name evidence="2" type="ORF">SASPL_149208</name>
</gene>
<feature type="compositionally biased region" description="Polar residues" evidence="1">
    <location>
        <begin position="711"/>
        <end position="725"/>
    </location>
</feature>
<feature type="compositionally biased region" description="Basic and acidic residues" evidence="1">
    <location>
        <begin position="751"/>
        <end position="768"/>
    </location>
</feature>
<reference evidence="2" key="1">
    <citation type="submission" date="2018-01" db="EMBL/GenBank/DDBJ databases">
        <authorList>
            <person name="Mao J.F."/>
        </authorList>
    </citation>
    <scope>NUCLEOTIDE SEQUENCE</scope>
    <source>
        <strain evidence="2">Huo1</strain>
        <tissue evidence="2">Leaf</tissue>
    </source>
</reference>
<feature type="compositionally biased region" description="Basic and acidic residues" evidence="1">
    <location>
        <begin position="990"/>
        <end position="1002"/>
    </location>
</feature>
<dbReference type="PANTHER" id="PTHR34837:SF1">
    <property type="entry name" value="LOW PROTEIN: ZINC FINGER CCCH DOMAIN PROTEIN"/>
    <property type="match status" value="1"/>
</dbReference>
<feature type="region of interest" description="Disordered" evidence="1">
    <location>
        <begin position="292"/>
        <end position="768"/>
    </location>
</feature>
<feature type="compositionally biased region" description="Polar residues" evidence="1">
    <location>
        <begin position="1282"/>
        <end position="1297"/>
    </location>
</feature>
<sequence>MPKSSRHKSHKQSKRSSRDYSDSEEDAVKMKEKSSKDDSVRAHRDSASGEKRKVSSQLGECKDSKDLSGHGNGDGLEDYVSSKRRKEKTDVAIGGDRWNGGGDERVDGDKNAEKDIHKGENLKVDSKGKENSGKGESLRVDSKSKSKRYESGNAGERKEDILASSLVDREESKSKGESKRKSERDSSSRKEGLKDKDRRSDEKSGGQESKSSDAEVKIVELDIGKKQGPLPGDFIEERQGTRARENTVLLKNDDLRPQLLIFSHVSPRYGLYERVLLNELRSPDLEKDIEKRIRRKREGSSEREKHYDDAKEGGERRSSSKGDRTKDIKYRDDKHKDGVYTDKYQDDGYKDDRRRDEKYHEEADKEYKYQDDKYREDGEKDSRRRDDRHRESDRDSRRKDGERDSRRKDEKYREGTERDGRRDDKYYEDGDRDRRLKDDRYHEDDDKDSRRGDERYNEDGDRDDRLRENTYSEDVDKDIRQKEEKYQEDTERDSRHKDSKQGDGYDRDKRTRDIKYRDERTTRDRSGDKLDLKRSRDDSSAGDHYVRKSSAYDDSPTHDDRAARYRDDQGRRRTNEKEDYSDIKSRGTKDQRSDAERKSTSSARMDLTTDRVRSASRNADLELTSSHGRRRSSPPSNSHTPRDHHRTLRQDDSKYRDYNYEERIRPSTRDHAGAAGGSEKTSSQSVEKLGQKDGGQFGELSSERRLKSDIRSSPLQLADKSPTSSSDRRQFSRPDVRRSFDIEESTQRSGGSREWKKYNGKDVRGTRDAMEVFPGEEFLQGDADTLSISSPFTRTGHFSSSSKPMLPPLLFRTGVDSPLGSGPGDDDGRGKSNMCHRRVGDPNMSNMGRIQGSPWRGVPSWPSPVANGFLPFPHGPPPVGFHSVMQPFPAPPMFGVRPSIELNHPGAYHMSEADRFSGPGRPMGWRNQVDDSCHPLHAWDASNAVFGDESHIYGRSDWDHSRNLPGTRSWDASGDFWKGPNRTGSMEVPSTDKENNSVRSGDEALESQSTHAAMNEQNQVDQQADSTDVRQHIKSPKKNETEGSLEDTGDIDKMLGKDDARWHVYLSKLDISADLSEPNLLDKCKVMIGNEHSISSDVGDSEILYIEDLEAEVVSHRLLNYVLFGSNDDSVFQKSMSLYKRQKTEHFKAEHAEKIKVLSDFVLDTNQEKVNVVDDKTEELPPSDNMQGVEDALPNSDIQEDPKNGTKNDEGHAETDIPVGALSEQMEDSVSASEPTNLEVNSVLDLGPEEHDVEMPLAAEDVEGSSAAPLPSSEMKDLAAESGSNNGEVNMVDTTTKCDPLLSSDMFSEASEAMMPESVNVSRIHHSPESTH</sequence>
<dbReference type="Proteomes" id="UP000298416">
    <property type="component" value="Unassembled WGS sequence"/>
</dbReference>
<evidence type="ECO:0000313" key="3">
    <source>
        <dbReference type="Proteomes" id="UP000298416"/>
    </source>
</evidence>
<feature type="compositionally biased region" description="Basic and acidic residues" evidence="1">
    <location>
        <begin position="1200"/>
        <end position="1214"/>
    </location>
</feature>
<feature type="compositionally biased region" description="Basic and acidic residues" evidence="1">
    <location>
        <begin position="235"/>
        <end position="244"/>
    </location>
</feature>
<evidence type="ECO:0000256" key="1">
    <source>
        <dbReference type="SAM" id="MobiDB-lite"/>
    </source>
</evidence>
<evidence type="ECO:0000313" key="2">
    <source>
        <dbReference type="EMBL" id="KAG6391453.1"/>
    </source>
</evidence>
<feature type="compositionally biased region" description="Basic and acidic residues" evidence="1">
    <location>
        <begin position="648"/>
        <end position="672"/>
    </location>
</feature>
<feature type="compositionally biased region" description="Basic and acidic residues" evidence="1">
    <location>
        <begin position="726"/>
        <end position="741"/>
    </location>
</feature>
<organism evidence="2">
    <name type="scientific">Salvia splendens</name>
    <name type="common">Scarlet sage</name>
    <dbReference type="NCBI Taxonomy" id="180675"/>
    <lineage>
        <taxon>Eukaryota</taxon>
        <taxon>Viridiplantae</taxon>
        <taxon>Streptophyta</taxon>
        <taxon>Embryophyta</taxon>
        <taxon>Tracheophyta</taxon>
        <taxon>Spermatophyta</taxon>
        <taxon>Magnoliopsida</taxon>
        <taxon>eudicotyledons</taxon>
        <taxon>Gunneridae</taxon>
        <taxon>Pentapetalae</taxon>
        <taxon>asterids</taxon>
        <taxon>lamiids</taxon>
        <taxon>Lamiales</taxon>
        <taxon>Lamiaceae</taxon>
        <taxon>Nepetoideae</taxon>
        <taxon>Mentheae</taxon>
        <taxon>Salviinae</taxon>
        <taxon>Salvia</taxon>
        <taxon>Salvia subgen. Calosphace</taxon>
        <taxon>core Calosphace</taxon>
    </lineage>
</organism>
<feature type="compositionally biased region" description="Basic and acidic residues" evidence="1">
    <location>
        <begin position="298"/>
        <end position="470"/>
    </location>
</feature>
<feature type="compositionally biased region" description="Basic and acidic residues" evidence="1">
    <location>
        <begin position="477"/>
        <end position="546"/>
    </location>
</feature>
<dbReference type="EMBL" id="PNBA02000019">
    <property type="protein sequence ID" value="KAG6391453.1"/>
    <property type="molecule type" value="Genomic_DNA"/>
</dbReference>
<name>A0A8X8Z4T9_SALSN</name>
<feature type="compositionally biased region" description="Basic and acidic residues" evidence="1">
    <location>
        <begin position="1027"/>
        <end position="1041"/>
    </location>
</feature>
<feature type="compositionally biased region" description="Basic and acidic residues" evidence="1">
    <location>
        <begin position="555"/>
        <end position="599"/>
    </location>
</feature>
<proteinExistence type="predicted"/>
<feature type="region of interest" description="Disordered" evidence="1">
    <location>
        <begin position="814"/>
        <end position="847"/>
    </location>
</feature>
<feature type="region of interest" description="Disordered" evidence="1">
    <location>
        <begin position="1173"/>
        <end position="1214"/>
    </location>
</feature>
<keyword evidence="3" id="KW-1185">Reference proteome</keyword>
<feature type="compositionally biased region" description="Basic and acidic residues" evidence="1">
    <location>
        <begin position="701"/>
        <end position="710"/>
    </location>
</feature>
<reference evidence="2" key="2">
    <citation type="submission" date="2020-08" db="EMBL/GenBank/DDBJ databases">
        <title>Plant Genome Project.</title>
        <authorList>
            <person name="Zhang R.-G."/>
        </authorList>
    </citation>
    <scope>NUCLEOTIDE SEQUENCE</scope>
    <source>
        <strain evidence="2">Huo1</strain>
        <tissue evidence="2">Leaf</tissue>
    </source>
</reference>
<feature type="region of interest" description="Disordered" evidence="1">
    <location>
        <begin position="1262"/>
        <end position="1332"/>
    </location>
</feature>
<dbReference type="PANTHER" id="PTHR34837">
    <property type="entry name" value="OS05G0595500 PROTEIN"/>
    <property type="match status" value="1"/>
</dbReference>
<accession>A0A8X8Z4T9</accession>
<feature type="compositionally biased region" description="Basic and acidic residues" evidence="1">
    <location>
        <begin position="102"/>
        <end position="225"/>
    </location>
</feature>